<evidence type="ECO:0000313" key="7">
    <source>
        <dbReference type="Proteomes" id="UP000293912"/>
    </source>
</evidence>
<evidence type="ECO:0000256" key="4">
    <source>
        <dbReference type="ARBA" id="ARBA00024446"/>
    </source>
</evidence>
<feature type="binding site" evidence="5">
    <location>
        <position position="192"/>
    </location>
    <ligand>
        <name>adenosylcob(III)alamin</name>
        <dbReference type="ChEBI" id="CHEBI:18408"/>
    </ligand>
</feature>
<dbReference type="GO" id="GO:0008851">
    <property type="term" value="F:ethanolamine ammonia-lyase activity"/>
    <property type="evidence" value="ECO:0007669"/>
    <property type="project" value="UniProtKB-UniRule"/>
</dbReference>
<dbReference type="NCBIfam" id="NF003971">
    <property type="entry name" value="PRK05465.1"/>
    <property type="match status" value="1"/>
</dbReference>
<dbReference type="PIRSF" id="PIRSF018982">
    <property type="entry name" value="EutC"/>
    <property type="match status" value="1"/>
</dbReference>
<keyword evidence="2 5" id="KW-0456">Lyase</keyword>
<name>A0A4P6X2F0_HYDPS</name>
<gene>
    <name evidence="5 6" type="primary">eutC</name>
    <name evidence="6" type="ORF">HPF_21725</name>
</gene>
<comment type="catalytic activity">
    <reaction evidence="5">
        <text>ethanolamine = acetaldehyde + NH4(+)</text>
        <dbReference type="Rhea" id="RHEA:15313"/>
        <dbReference type="ChEBI" id="CHEBI:15343"/>
        <dbReference type="ChEBI" id="CHEBI:28938"/>
        <dbReference type="ChEBI" id="CHEBI:57603"/>
        <dbReference type="EC" id="4.3.1.7"/>
    </reaction>
</comment>
<dbReference type="Proteomes" id="UP000293912">
    <property type="component" value="Chromosome"/>
</dbReference>
<dbReference type="InterPro" id="IPR042255">
    <property type="entry name" value="EutC_N"/>
</dbReference>
<comment type="cofactor">
    <cofactor evidence="5">
        <name>adenosylcob(III)alamin</name>
        <dbReference type="ChEBI" id="CHEBI:18408"/>
    </cofactor>
    <text evidence="5">Binds between the large and small subunits.</text>
</comment>
<keyword evidence="1 5" id="KW-0846">Cobalamin</keyword>
<dbReference type="GO" id="GO:0031419">
    <property type="term" value="F:cobalamin binding"/>
    <property type="evidence" value="ECO:0007669"/>
    <property type="project" value="UniProtKB-UniRule"/>
</dbReference>
<evidence type="ECO:0000256" key="1">
    <source>
        <dbReference type="ARBA" id="ARBA00022628"/>
    </source>
</evidence>
<dbReference type="GO" id="GO:0031471">
    <property type="term" value="C:ethanolamine degradation polyhedral organelle"/>
    <property type="evidence" value="ECO:0007669"/>
    <property type="project" value="UniProtKB-UniRule"/>
</dbReference>
<comment type="function">
    <text evidence="5">Catalyzes the deamination of various vicinal amino-alcohols to oxo compounds. Allows this organism to utilize ethanolamine as the sole source of nitrogen and carbon in the presence of external vitamin B12.</text>
</comment>
<dbReference type="EMBL" id="CP037867">
    <property type="protein sequence ID" value="QBM30320.1"/>
    <property type="molecule type" value="Genomic_DNA"/>
</dbReference>
<dbReference type="InterPro" id="IPR042251">
    <property type="entry name" value="EutC_C"/>
</dbReference>
<protein>
    <recommendedName>
        <fullName evidence="5">Ethanolamine ammonia-lyase small subunit</fullName>
        <shortName evidence="5">EAL small subunit</shortName>
        <ecNumber evidence="5">4.3.1.7</ecNumber>
    </recommendedName>
</protein>
<dbReference type="HAMAP" id="MF_00601">
    <property type="entry name" value="EutC"/>
    <property type="match status" value="1"/>
</dbReference>
<dbReference type="PANTHER" id="PTHR39330:SF1">
    <property type="entry name" value="ETHANOLAMINE AMMONIA-LYASE SMALL SUBUNIT"/>
    <property type="match status" value="1"/>
</dbReference>
<comment type="subunit">
    <text evidence="5">The basic unit is a heterodimer which dimerizes to form tetramers. The heterotetramers trimerize; 6 large subunits form a core ring with 6 small subunits projecting outwards.</text>
</comment>
<dbReference type="Gene3D" id="3.40.50.11240">
    <property type="entry name" value="Ethanolamine ammonia-lyase light chain (EutC)"/>
    <property type="match status" value="1"/>
</dbReference>
<comment type="similarity">
    <text evidence="5">Belongs to the EutC family.</text>
</comment>
<comment type="subcellular location">
    <subcellularLocation>
        <location evidence="5">Bacterial microcompartment</location>
    </subcellularLocation>
</comment>
<dbReference type="UniPathway" id="UPA00560"/>
<dbReference type="PANTHER" id="PTHR39330">
    <property type="entry name" value="ETHANOLAMINE AMMONIA-LYASE LIGHT CHAIN"/>
    <property type="match status" value="1"/>
</dbReference>
<dbReference type="GO" id="GO:0046336">
    <property type="term" value="P:ethanolamine catabolic process"/>
    <property type="evidence" value="ECO:0007669"/>
    <property type="project" value="UniProtKB-UniRule"/>
</dbReference>
<dbReference type="Pfam" id="PF05985">
    <property type="entry name" value="EutC"/>
    <property type="match status" value="1"/>
</dbReference>
<dbReference type="GO" id="GO:0006520">
    <property type="term" value="P:amino acid metabolic process"/>
    <property type="evidence" value="ECO:0007669"/>
    <property type="project" value="InterPro"/>
</dbReference>
<comment type="pathway">
    <text evidence="5">Amine and polyamine degradation; ethanolamine degradation.</text>
</comment>
<feature type="binding site" evidence="5">
    <location>
        <position position="171"/>
    </location>
    <ligand>
        <name>adenosylcob(III)alamin</name>
        <dbReference type="ChEBI" id="CHEBI:18408"/>
    </ligand>
</feature>
<dbReference type="GO" id="GO:0009350">
    <property type="term" value="C:ethanolamine ammonia-lyase complex"/>
    <property type="evidence" value="ECO:0007669"/>
    <property type="project" value="UniProtKB-UniRule"/>
</dbReference>
<keyword evidence="4 5" id="KW-1283">Bacterial microcompartment</keyword>
<sequence length="275" mass="29282">MTKDLSPVPDEPHHTIEVSADPWAHLRRFTPARIALGRAGASLPTREVLDFTLAHAQARDAIHLPLDMDLLAGQLQADGWPAPLRLRSRAHDRHEYLLRPDLGRRLDEASVAALQAWRADNPVPDLALVVGDGLSALGIQRHTVALFGAIREALGGAFVQSPPVLVGQARVAVADEVGELLGARMVAMVVGERPGLSSPDSVGIYLTHAPRVGRTDAERNCISNVRPAGQDPVTAARRLAWLVHEGLRLGLTGVGLKDHSGLPMVAATSTQGLSG</sequence>
<keyword evidence="3 5" id="KW-0170">Cobalt</keyword>
<dbReference type="Gene3D" id="1.10.30.40">
    <property type="entry name" value="Ethanolamine ammonia-lyase light chain (EutC), N-terminal domain"/>
    <property type="match status" value="1"/>
</dbReference>
<feature type="binding site" evidence="5">
    <location>
        <position position="221"/>
    </location>
    <ligand>
        <name>adenosylcob(III)alamin</name>
        <dbReference type="ChEBI" id="CHEBI:18408"/>
    </ligand>
</feature>
<dbReference type="AlphaFoldDB" id="A0A4P6X2F0"/>
<evidence type="ECO:0000256" key="2">
    <source>
        <dbReference type="ARBA" id="ARBA00023239"/>
    </source>
</evidence>
<accession>A0A4P6X2F0</accession>
<dbReference type="EC" id="4.3.1.7" evidence="5"/>
<reference evidence="6 7" key="1">
    <citation type="submission" date="2019-03" db="EMBL/GenBank/DDBJ databases">
        <authorList>
            <person name="Sebastian G."/>
            <person name="Baumann P."/>
            <person name="Ruckert C."/>
            <person name="Kalinowski J."/>
            <person name="Nebel B."/>
            <person name="Takors R."/>
            <person name="Blombach B."/>
        </authorList>
    </citation>
    <scope>NUCLEOTIDE SEQUENCE [LARGE SCALE GENOMIC DNA]</scope>
    <source>
        <strain evidence="6 7">DSM 1084</strain>
    </source>
</reference>
<organism evidence="6 7">
    <name type="scientific">Hydrogenophaga pseudoflava</name>
    <name type="common">Pseudomonas carboxydoflava</name>
    <dbReference type="NCBI Taxonomy" id="47421"/>
    <lineage>
        <taxon>Bacteria</taxon>
        <taxon>Pseudomonadati</taxon>
        <taxon>Pseudomonadota</taxon>
        <taxon>Betaproteobacteria</taxon>
        <taxon>Burkholderiales</taxon>
        <taxon>Comamonadaceae</taxon>
        <taxon>Hydrogenophaga</taxon>
    </lineage>
</organism>
<proteinExistence type="inferred from homology"/>
<evidence type="ECO:0000256" key="3">
    <source>
        <dbReference type="ARBA" id="ARBA00023285"/>
    </source>
</evidence>
<evidence type="ECO:0000256" key="5">
    <source>
        <dbReference type="HAMAP-Rule" id="MF_00601"/>
    </source>
</evidence>
<keyword evidence="7" id="KW-1185">Reference proteome</keyword>
<dbReference type="RefSeq" id="WP_079367410.1">
    <property type="nucleotide sequence ID" value="NZ_CP037867.1"/>
</dbReference>
<dbReference type="KEGG" id="hpse:HPF_21725"/>
<dbReference type="InterPro" id="IPR009246">
    <property type="entry name" value="EutC"/>
</dbReference>
<evidence type="ECO:0000313" key="6">
    <source>
        <dbReference type="EMBL" id="QBM30320.1"/>
    </source>
</evidence>